<evidence type="ECO:0000259" key="1">
    <source>
        <dbReference type="PROSITE" id="PS51146"/>
    </source>
</evidence>
<dbReference type="InterPro" id="IPR014774">
    <property type="entry name" value="KaiC-like_dom"/>
</dbReference>
<dbReference type="HOGENOM" id="CLU_023669_4_2_2"/>
<feature type="domain" description="KaiC" evidence="1">
    <location>
        <begin position="1"/>
        <end position="233"/>
    </location>
</feature>
<dbReference type="GO" id="GO:0005524">
    <property type="term" value="F:ATP binding"/>
    <property type="evidence" value="ECO:0007669"/>
    <property type="project" value="InterPro"/>
</dbReference>
<organism evidence="2 3">
    <name type="scientific">Archaeoglobus fulgidus DSM 8774</name>
    <dbReference type="NCBI Taxonomy" id="1344584"/>
    <lineage>
        <taxon>Archaea</taxon>
        <taxon>Methanobacteriati</taxon>
        <taxon>Methanobacteriota</taxon>
        <taxon>Archaeoglobi</taxon>
        <taxon>Archaeoglobales</taxon>
        <taxon>Archaeoglobaceae</taxon>
        <taxon>Archaeoglobus</taxon>
    </lineage>
</organism>
<gene>
    <name evidence="2" type="ORF">AFULGI_00015950</name>
</gene>
<reference evidence="2 3" key="1">
    <citation type="submission" date="2013-07" db="EMBL/GenBank/DDBJ databases">
        <title>Genome of Archaeoglobus fulgidus.</title>
        <authorList>
            <person name="Fiebig A."/>
            <person name="Birkeland N.-K."/>
        </authorList>
    </citation>
    <scope>NUCLEOTIDE SEQUENCE [LARGE SCALE GENOMIC DNA]</scope>
    <source>
        <strain evidence="2 3">DSM 8774</strain>
    </source>
</reference>
<proteinExistence type="predicted"/>
<dbReference type="InterPro" id="IPR010624">
    <property type="entry name" value="KaiC_dom"/>
</dbReference>
<dbReference type="PRINTS" id="PR01874">
    <property type="entry name" value="DNAREPAIRADA"/>
</dbReference>
<dbReference type="PANTHER" id="PTHR42926:SF1">
    <property type="entry name" value="CIRCADIAN CLOCK OSCILLATOR PROTEIN KAIC 1"/>
    <property type="match status" value="1"/>
</dbReference>
<name>A0A075WEY6_ARCFL</name>
<dbReference type="InterPro" id="IPR051347">
    <property type="entry name" value="Circadian_clock_KaiC-rel"/>
</dbReference>
<dbReference type="AlphaFoldDB" id="A0A075WEY6"/>
<dbReference type="EMBL" id="CP006577">
    <property type="protein sequence ID" value="AIG98357.1"/>
    <property type="molecule type" value="Genomic_DNA"/>
</dbReference>
<dbReference type="Proteomes" id="UP000028501">
    <property type="component" value="Chromosome"/>
</dbReference>
<accession>A0A075WEY6</accession>
<dbReference type="PANTHER" id="PTHR42926">
    <property type="match status" value="1"/>
</dbReference>
<dbReference type="KEGG" id="afg:AFULGI_00015950"/>
<evidence type="ECO:0000313" key="3">
    <source>
        <dbReference type="Proteomes" id="UP000028501"/>
    </source>
</evidence>
<dbReference type="InterPro" id="IPR027417">
    <property type="entry name" value="P-loop_NTPase"/>
</dbReference>
<dbReference type="PROSITE" id="PS51146">
    <property type="entry name" value="KAIC"/>
    <property type="match status" value="2"/>
</dbReference>
<dbReference type="Pfam" id="PF06745">
    <property type="entry name" value="ATPase"/>
    <property type="match status" value="2"/>
</dbReference>
<dbReference type="RefSeq" id="WP_048095711.1">
    <property type="nucleotide sequence ID" value="NZ_CP006577.1"/>
</dbReference>
<protein>
    <submittedName>
        <fullName evidence="2">RecA-superfamily ATPase implicated in signal transduction</fullName>
    </submittedName>
</protein>
<feature type="domain" description="KaiC" evidence="1">
    <location>
        <begin position="234"/>
        <end position="460"/>
    </location>
</feature>
<sequence length="466" mass="52219">MKIPTGIPGLDDVLKGGLEKGWSYLIKGEPGTGKTIFGLQFLLAGEKSVYISFDEVFDEVKLQAERFGWSLDNIHFVDKVKEMDILSGDVLFYDNISDITEFIESITKLKELENVERVFIDGIGVLKDATKDISIYRRILSSIVNFLNSIGATTIISAEMTGDVGKDVISYLTSGEFVLRRRKRRDGRVFRTIEVLKYRGGDAYLGEHYFNITPKGIVVYPVIPVYKPKEYEWKLISTGNTELDKMLGGGILKGSKVYIAGKTGVGKTSLCLQILKANDEKGNVGILYAFDESKDEILRKYKEVFDYEPKKLVVREVEDISLGEFYNMVIEDIKLEPEIVAIDPLNAVDEMAISTAEFLSMLSLLKSQLEGLGITFIGIYEITQPISEFHFTGAGMSRFADYLIVGRHMEMEGELLKAIAIVKNRFGNHERTVRILDIESGKGLKIGEPLKEYSGIMSGVIRRVTS</sequence>
<dbReference type="SUPFAM" id="SSF52540">
    <property type="entry name" value="P-loop containing nucleoside triphosphate hydrolases"/>
    <property type="match status" value="2"/>
</dbReference>
<evidence type="ECO:0000313" key="2">
    <source>
        <dbReference type="EMBL" id="AIG98357.1"/>
    </source>
</evidence>
<dbReference type="Gene3D" id="3.40.50.300">
    <property type="entry name" value="P-loop containing nucleotide triphosphate hydrolases"/>
    <property type="match status" value="2"/>
</dbReference>
<dbReference type="GeneID" id="24795095"/>